<evidence type="ECO:0000313" key="5">
    <source>
        <dbReference type="Proteomes" id="UP000070700"/>
    </source>
</evidence>
<keyword evidence="1" id="KW-1133">Transmembrane helix</keyword>
<protein>
    <recommendedName>
        <fullName evidence="3">Acyltransferase 3 domain-containing protein</fullName>
    </recommendedName>
</protein>
<organism evidence="4 5">
    <name type="scientific">Mollisia scopiformis</name>
    <name type="common">Conifer needle endophyte fungus</name>
    <name type="synonym">Phialocephala scopiformis</name>
    <dbReference type="NCBI Taxonomy" id="149040"/>
    <lineage>
        <taxon>Eukaryota</taxon>
        <taxon>Fungi</taxon>
        <taxon>Dikarya</taxon>
        <taxon>Ascomycota</taxon>
        <taxon>Pezizomycotina</taxon>
        <taxon>Leotiomycetes</taxon>
        <taxon>Helotiales</taxon>
        <taxon>Mollisiaceae</taxon>
        <taxon>Mollisia</taxon>
    </lineage>
</organism>
<evidence type="ECO:0000259" key="3">
    <source>
        <dbReference type="Pfam" id="PF01757"/>
    </source>
</evidence>
<keyword evidence="1" id="KW-0472">Membrane</keyword>
<dbReference type="InterPro" id="IPR002656">
    <property type="entry name" value="Acyl_transf_3_dom"/>
</dbReference>
<name>A0A194WU99_MOLSC</name>
<keyword evidence="5" id="KW-1185">Reference proteome</keyword>
<accession>A0A194WU99</accession>
<feature type="transmembrane region" description="Helical" evidence="1">
    <location>
        <begin position="135"/>
        <end position="155"/>
    </location>
</feature>
<feature type="transmembrane region" description="Helical" evidence="1">
    <location>
        <begin position="48"/>
        <end position="70"/>
    </location>
</feature>
<dbReference type="InParanoid" id="A0A194WU99"/>
<dbReference type="KEGG" id="psco:LY89DRAFT_594344"/>
<keyword evidence="2" id="KW-0732">Signal</keyword>
<reference evidence="4 5" key="1">
    <citation type="submission" date="2015-10" db="EMBL/GenBank/DDBJ databases">
        <title>Full genome of DAOMC 229536 Phialocephala scopiformis, a fungal endophyte of spruce producing the potent anti-insectan compound rugulosin.</title>
        <authorList>
            <consortium name="DOE Joint Genome Institute"/>
            <person name="Walker A.K."/>
            <person name="Frasz S.L."/>
            <person name="Seifert K.A."/>
            <person name="Miller J.D."/>
            <person name="Mondo S.J."/>
            <person name="Labutti K."/>
            <person name="Lipzen A."/>
            <person name="Dockter R."/>
            <person name="Kennedy M."/>
            <person name="Grigoriev I.V."/>
            <person name="Spatafora J.W."/>
        </authorList>
    </citation>
    <scope>NUCLEOTIDE SEQUENCE [LARGE SCALE GENOMIC DNA]</scope>
    <source>
        <strain evidence="4 5">CBS 120377</strain>
    </source>
</reference>
<evidence type="ECO:0000256" key="2">
    <source>
        <dbReference type="SAM" id="SignalP"/>
    </source>
</evidence>
<evidence type="ECO:0000313" key="4">
    <source>
        <dbReference type="EMBL" id="KUJ11540.1"/>
    </source>
</evidence>
<dbReference type="GO" id="GO:0016747">
    <property type="term" value="F:acyltransferase activity, transferring groups other than amino-acyl groups"/>
    <property type="evidence" value="ECO:0007669"/>
    <property type="project" value="InterPro"/>
</dbReference>
<feature type="non-terminal residue" evidence="4">
    <location>
        <position position="269"/>
    </location>
</feature>
<dbReference type="Pfam" id="PF01757">
    <property type="entry name" value="Acyl_transf_3"/>
    <property type="match status" value="1"/>
</dbReference>
<evidence type="ECO:0000256" key="1">
    <source>
        <dbReference type="SAM" id="Phobius"/>
    </source>
</evidence>
<dbReference type="OrthoDB" id="5819582at2759"/>
<dbReference type="AlphaFoldDB" id="A0A194WU99"/>
<gene>
    <name evidence="4" type="ORF">LY89DRAFT_594344</name>
</gene>
<feature type="domain" description="Acyltransferase 3" evidence="3">
    <location>
        <begin position="38"/>
        <end position="263"/>
    </location>
</feature>
<sequence>MIISISLAILDVLLPSFIPRWASAAKETVSIRKNTPTAYMDGLRGIATVVVYLTHFAVNWFPILLARYGAQASDVFILQMPIIRVFFSGRAAVATFFVVSGYALSYSALTKIHKGQRAEAFDTLSSSAFRRCMRLYLPCAADTLICALLAYYGMFRHDPLNWHAIPPSLPTLNAQLWDWWEQLKILIYPFIYVEGAPFSPRYNGHLWTIPFEVRGSWVTYGTVLISANLTPIWRLAFFVTWAIYLWVMGKWDLFLFASGILIASLDVAR</sequence>
<feature type="transmembrane region" description="Helical" evidence="1">
    <location>
        <begin position="82"/>
        <end position="104"/>
    </location>
</feature>
<dbReference type="GeneID" id="28819521"/>
<feature type="chain" id="PRO_5008267524" description="Acyltransferase 3 domain-containing protein" evidence="2">
    <location>
        <begin position="25"/>
        <end position="269"/>
    </location>
</feature>
<dbReference type="PANTHER" id="PTHR23028">
    <property type="entry name" value="ACETYLTRANSFERASE"/>
    <property type="match status" value="1"/>
</dbReference>
<dbReference type="RefSeq" id="XP_018065895.1">
    <property type="nucleotide sequence ID" value="XM_018209795.1"/>
</dbReference>
<dbReference type="Proteomes" id="UP000070700">
    <property type="component" value="Unassembled WGS sequence"/>
</dbReference>
<keyword evidence="1" id="KW-0812">Transmembrane</keyword>
<dbReference type="EMBL" id="KQ947426">
    <property type="protein sequence ID" value="KUJ11540.1"/>
    <property type="molecule type" value="Genomic_DNA"/>
</dbReference>
<feature type="transmembrane region" description="Helical" evidence="1">
    <location>
        <begin position="223"/>
        <end position="247"/>
    </location>
</feature>
<feature type="signal peptide" evidence="2">
    <location>
        <begin position="1"/>
        <end position="24"/>
    </location>
</feature>
<proteinExistence type="predicted"/>
<dbReference type="InterPro" id="IPR050879">
    <property type="entry name" value="Acyltransferase_3"/>
</dbReference>
<feature type="transmembrane region" description="Helical" evidence="1">
    <location>
        <begin position="253"/>
        <end position="268"/>
    </location>
</feature>
<dbReference type="PANTHER" id="PTHR23028:SF134">
    <property type="entry name" value="PUTATIVE (AFU_ORTHOLOGUE AFUA_4G08520)-RELATED"/>
    <property type="match status" value="1"/>
</dbReference>